<accession>A0A1Q9D560</accession>
<feature type="region of interest" description="Disordered" evidence="2">
    <location>
        <begin position="260"/>
        <end position="344"/>
    </location>
</feature>
<dbReference type="GO" id="GO:0005242">
    <property type="term" value="F:inward rectifier potassium channel activity"/>
    <property type="evidence" value="ECO:0007669"/>
    <property type="project" value="InterPro"/>
</dbReference>
<keyword evidence="3" id="KW-0472">Membrane</keyword>
<sequence length="344" mass="38664">MEMVQPMQSPFDVASEGQVKRFIERGRTVAQSTGRINVRRIRTNHHTWWASFWSDPFHSVIHHSTIKIMAFFCASYLFTHLLFSLVYYMVDESCDLQIKSLLDAMYLSLEVGMTIGWGLPGSPYMKQRGARHGCFSGVGIVYLHTLTMSMQNALMIGLIYCRMSRGTSSGPLLAADRVWSGLMDALFYQHLQGLTKEYERLVQEKADLAKLFSDASSVVLHEEAVLDREGAGSVISHKDEVDVHDVQKVLSVRRQTSFARDLEKMNQDEPPNLPKGEHVTKAHRDSLDHGKGEQLDDDTPPDWGRGSTDEENVQPPDSVRAWPWGEAGTKANPETMKAQGGEHG</sequence>
<feature type="compositionally biased region" description="Basic and acidic residues" evidence="2">
    <location>
        <begin position="275"/>
        <end position="294"/>
    </location>
</feature>
<keyword evidence="3" id="KW-1133">Transmembrane helix</keyword>
<feature type="transmembrane region" description="Helical" evidence="3">
    <location>
        <begin position="68"/>
        <end position="89"/>
    </location>
</feature>
<comment type="caution">
    <text evidence="5">The sequence shown here is derived from an EMBL/GenBank/DDBJ whole genome shotgun (WGS) entry which is preliminary data.</text>
</comment>
<evidence type="ECO:0000256" key="3">
    <source>
        <dbReference type="SAM" id="Phobius"/>
    </source>
</evidence>
<feature type="transmembrane region" description="Helical" evidence="3">
    <location>
        <begin position="139"/>
        <end position="161"/>
    </location>
</feature>
<evidence type="ECO:0000313" key="5">
    <source>
        <dbReference type="EMBL" id="OLP90244.1"/>
    </source>
</evidence>
<dbReference type="GO" id="GO:0005886">
    <property type="term" value="C:plasma membrane"/>
    <property type="evidence" value="ECO:0007669"/>
    <property type="project" value="TreeGrafter"/>
</dbReference>
<keyword evidence="1" id="KW-0407">Ion channel</keyword>
<keyword evidence="6" id="KW-1185">Reference proteome</keyword>
<dbReference type="PANTHER" id="PTHR11767:SF103">
    <property type="entry name" value="POTASSIUM CHANNEL INWARDLY RECTIFYING TRANSMEMBRANE DOMAIN-CONTAINING PROTEIN"/>
    <property type="match status" value="1"/>
</dbReference>
<dbReference type="Gene3D" id="1.10.287.70">
    <property type="match status" value="1"/>
</dbReference>
<dbReference type="GO" id="GO:0034702">
    <property type="term" value="C:monoatomic ion channel complex"/>
    <property type="evidence" value="ECO:0007669"/>
    <property type="project" value="UniProtKB-KW"/>
</dbReference>
<evidence type="ECO:0000259" key="4">
    <source>
        <dbReference type="Pfam" id="PF01007"/>
    </source>
</evidence>
<dbReference type="AlphaFoldDB" id="A0A1Q9D560"/>
<keyword evidence="1" id="KW-0406">Ion transport</keyword>
<dbReference type="SUPFAM" id="SSF81324">
    <property type="entry name" value="Voltage-gated potassium channels"/>
    <property type="match status" value="1"/>
</dbReference>
<feature type="domain" description="Potassium channel inwardly rectifying transmembrane" evidence="4">
    <location>
        <begin position="33"/>
        <end position="165"/>
    </location>
</feature>
<feature type="transmembrane region" description="Helical" evidence="3">
    <location>
        <begin position="101"/>
        <end position="119"/>
    </location>
</feature>
<keyword evidence="1 3" id="KW-0812">Transmembrane</keyword>
<comment type="subcellular location">
    <subcellularLocation>
        <location evidence="1">Membrane</location>
        <topology evidence="1">Multi-pass membrane protein</topology>
    </subcellularLocation>
</comment>
<dbReference type="Proteomes" id="UP000186817">
    <property type="component" value="Unassembled WGS sequence"/>
</dbReference>
<dbReference type="InterPro" id="IPR040445">
    <property type="entry name" value="Kir_TM"/>
</dbReference>
<keyword evidence="1" id="KW-0813">Transport</keyword>
<comment type="similarity">
    <text evidence="1">Belongs to the inward rectifier-type potassium channel (TC 1.A.2.1) family.</text>
</comment>
<keyword evidence="1" id="KW-0851">Voltage-gated channel</keyword>
<name>A0A1Q9D560_SYMMI</name>
<dbReference type="OrthoDB" id="273257at2759"/>
<organism evidence="5 6">
    <name type="scientific">Symbiodinium microadriaticum</name>
    <name type="common">Dinoflagellate</name>
    <name type="synonym">Zooxanthella microadriatica</name>
    <dbReference type="NCBI Taxonomy" id="2951"/>
    <lineage>
        <taxon>Eukaryota</taxon>
        <taxon>Sar</taxon>
        <taxon>Alveolata</taxon>
        <taxon>Dinophyceae</taxon>
        <taxon>Suessiales</taxon>
        <taxon>Symbiodiniaceae</taxon>
        <taxon>Symbiodinium</taxon>
    </lineage>
</organism>
<gene>
    <name evidence="5" type="ORF">AK812_SmicGene28233</name>
</gene>
<dbReference type="EMBL" id="LSRX01000722">
    <property type="protein sequence ID" value="OLP90244.1"/>
    <property type="molecule type" value="Genomic_DNA"/>
</dbReference>
<reference evidence="5 6" key="1">
    <citation type="submission" date="2016-02" db="EMBL/GenBank/DDBJ databases">
        <title>Genome analysis of coral dinoflagellate symbionts highlights evolutionary adaptations to a symbiotic lifestyle.</title>
        <authorList>
            <person name="Aranda M."/>
            <person name="Li Y."/>
            <person name="Liew Y.J."/>
            <person name="Baumgarten S."/>
            <person name="Simakov O."/>
            <person name="Wilson M."/>
            <person name="Piel J."/>
            <person name="Ashoor H."/>
            <person name="Bougouffa S."/>
            <person name="Bajic V.B."/>
            <person name="Ryu T."/>
            <person name="Ravasi T."/>
            <person name="Bayer T."/>
            <person name="Micklem G."/>
            <person name="Kim H."/>
            <person name="Bhak J."/>
            <person name="Lajeunesse T.C."/>
            <person name="Voolstra C.R."/>
        </authorList>
    </citation>
    <scope>NUCLEOTIDE SEQUENCE [LARGE SCALE GENOMIC DNA]</scope>
    <source>
        <strain evidence="5 6">CCMP2467</strain>
    </source>
</reference>
<keyword evidence="1" id="KW-0633">Potassium transport</keyword>
<dbReference type="Pfam" id="PF01007">
    <property type="entry name" value="IRK"/>
    <property type="match status" value="1"/>
</dbReference>
<dbReference type="InterPro" id="IPR016449">
    <property type="entry name" value="K_chnl_inward-rec_Kir"/>
</dbReference>
<evidence type="ECO:0000256" key="1">
    <source>
        <dbReference type="RuleBase" id="RU003822"/>
    </source>
</evidence>
<evidence type="ECO:0000256" key="2">
    <source>
        <dbReference type="SAM" id="MobiDB-lite"/>
    </source>
</evidence>
<proteinExistence type="inferred from homology"/>
<protein>
    <recommendedName>
        <fullName evidence="4">Potassium channel inwardly rectifying transmembrane domain-containing protein</fullName>
    </recommendedName>
</protein>
<dbReference type="PANTHER" id="PTHR11767">
    <property type="entry name" value="INWARD RECTIFIER POTASSIUM CHANNEL"/>
    <property type="match status" value="1"/>
</dbReference>
<keyword evidence="1" id="KW-0630">Potassium</keyword>
<dbReference type="GO" id="GO:0034765">
    <property type="term" value="P:regulation of monoatomic ion transmembrane transport"/>
    <property type="evidence" value="ECO:0007669"/>
    <property type="project" value="TreeGrafter"/>
</dbReference>
<evidence type="ECO:0000313" key="6">
    <source>
        <dbReference type="Proteomes" id="UP000186817"/>
    </source>
</evidence>
<dbReference type="GO" id="GO:1990573">
    <property type="term" value="P:potassium ion import across plasma membrane"/>
    <property type="evidence" value="ECO:0007669"/>
    <property type="project" value="TreeGrafter"/>
</dbReference>